<dbReference type="eggNOG" id="COG5659">
    <property type="taxonomic scope" value="Bacteria"/>
</dbReference>
<dbReference type="HOGENOM" id="CLU_033141_3_1_11"/>
<name>E5XL39_SEGRC</name>
<dbReference type="Proteomes" id="UP000004816">
    <property type="component" value="Unassembled WGS sequence"/>
</dbReference>
<gene>
    <name evidence="2" type="ORF">HMPREF9336_00208</name>
</gene>
<reference evidence="2 3" key="1">
    <citation type="journal article" date="2011" name="Stand. Genomic Sci.">
        <title>High quality draft genome sequence of Segniliparus rugosus CDC 945(T)= (ATCC BAA-974(T)).</title>
        <authorList>
            <person name="Earl A.M."/>
            <person name="Desjardins C.A."/>
            <person name="Fitzgerald M.G."/>
            <person name="Arachchi H.M."/>
            <person name="Zeng Q."/>
            <person name="Mehta T."/>
            <person name="Griggs A."/>
            <person name="Birren B.W."/>
            <person name="Toney N.C."/>
            <person name="Carr J."/>
            <person name="Posey J."/>
            <person name="Butler W.R."/>
        </authorList>
    </citation>
    <scope>NUCLEOTIDE SEQUENCE [LARGE SCALE GENOMIC DNA]</scope>
    <source>
        <strain evidence="3">ATCC BAA-974 / DSM 45345 / CCUG 50838 / CIP 108380 / JCM 13579 / CDC 945</strain>
    </source>
</reference>
<dbReference type="PANTHER" id="PTHR33627">
    <property type="entry name" value="TRANSPOSASE"/>
    <property type="match status" value="1"/>
</dbReference>
<dbReference type="EMBL" id="ACZI02000003">
    <property type="protein sequence ID" value="EFV14907.1"/>
    <property type="molecule type" value="Genomic_DNA"/>
</dbReference>
<feature type="domain" description="Transposase IS701-like DDE" evidence="1">
    <location>
        <begin position="32"/>
        <end position="220"/>
    </location>
</feature>
<dbReference type="Pfam" id="PF13546">
    <property type="entry name" value="DDE_5"/>
    <property type="match status" value="1"/>
</dbReference>
<protein>
    <recommendedName>
        <fullName evidence="1">Transposase IS701-like DDE domain-containing protein</fullName>
    </recommendedName>
</protein>
<organism evidence="2 3">
    <name type="scientific">Segniliparus rugosus (strain ATCC BAA-974 / DSM 45345 / CCUG 50838 / CIP 108380 / JCM 13579 / CDC 945)</name>
    <dbReference type="NCBI Taxonomy" id="679197"/>
    <lineage>
        <taxon>Bacteria</taxon>
        <taxon>Bacillati</taxon>
        <taxon>Actinomycetota</taxon>
        <taxon>Actinomycetes</taxon>
        <taxon>Mycobacteriales</taxon>
        <taxon>Segniliparaceae</taxon>
        <taxon>Segniliparus</taxon>
    </lineage>
</organism>
<dbReference type="RefSeq" id="WP_007466975.1">
    <property type="nucleotide sequence ID" value="NZ_KI391954.1"/>
</dbReference>
<proteinExistence type="predicted"/>
<dbReference type="InterPro" id="IPR038721">
    <property type="entry name" value="IS701-like_DDE_dom"/>
</dbReference>
<dbReference type="InterPro" id="IPR039365">
    <property type="entry name" value="IS701-like"/>
</dbReference>
<sequence>MSLPLALTLEQQAAPLLTDSTETVIAQICSEVLSSLPRSDQRGKGAEYIRGLLSVPGRKSTRNIAAWMEKQAAEGAGEQNLHHFINSSTWDWQPLREDLVRYTARTLAPVAWVMRPMIIPKAGKHSVGVATRFCPTEGRSVHGQLAVGAWLGSEQLAAPMGWRLHLGKQWVQSAEQRLKAGVPDDHPLESVAECAVAGYQELAPALTSVVSASALPVVYDVHGVSSNDAAKMLLSSQNFTTVGEDGKRVAASITTRVEANLPLVVTDPALAGFSRQTASAVQIAQAAKASRREEHCVYRGKGYLLTSARVGLPELDAAARRHVPLVLMSLTQVGQRGRPTDLWLTTMRRFCAMTQLERISLTERAASDFWEITDQVGVRDFSGRSFTGWHRHTTLASVAHVVAGLSRGPKLADGLDGPPPAQR</sequence>
<comment type="caution">
    <text evidence="2">The sequence shown here is derived from an EMBL/GenBank/DDBJ whole genome shotgun (WGS) entry which is preliminary data.</text>
</comment>
<dbReference type="STRING" id="679197.HMPREF9336_00208"/>
<evidence type="ECO:0000313" key="2">
    <source>
        <dbReference type="EMBL" id="EFV14907.1"/>
    </source>
</evidence>
<evidence type="ECO:0000313" key="3">
    <source>
        <dbReference type="Proteomes" id="UP000004816"/>
    </source>
</evidence>
<accession>E5XL39</accession>
<keyword evidence="3" id="KW-1185">Reference proteome</keyword>
<dbReference type="PANTHER" id="PTHR33627:SF1">
    <property type="entry name" value="TRANSPOSASE"/>
    <property type="match status" value="1"/>
</dbReference>
<evidence type="ECO:0000259" key="1">
    <source>
        <dbReference type="Pfam" id="PF13546"/>
    </source>
</evidence>
<dbReference type="AlphaFoldDB" id="E5XL39"/>